<accession>A0ABS8WL24</accession>
<feature type="compositionally biased region" description="Basic and acidic residues" evidence="1">
    <location>
        <begin position="111"/>
        <end position="133"/>
    </location>
</feature>
<name>A0ABS8WL24_DATST</name>
<evidence type="ECO:0000256" key="1">
    <source>
        <dbReference type="SAM" id="MobiDB-lite"/>
    </source>
</evidence>
<dbReference type="Proteomes" id="UP000823775">
    <property type="component" value="Unassembled WGS sequence"/>
</dbReference>
<organism evidence="2 3">
    <name type="scientific">Datura stramonium</name>
    <name type="common">Jimsonweed</name>
    <name type="synonym">Common thornapple</name>
    <dbReference type="NCBI Taxonomy" id="4076"/>
    <lineage>
        <taxon>Eukaryota</taxon>
        <taxon>Viridiplantae</taxon>
        <taxon>Streptophyta</taxon>
        <taxon>Embryophyta</taxon>
        <taxon>Tracheophyta</taxon>
        <taxon>Spermatophyta</taxon>
        <taxon>Magnoliopsida</taxon>
        <taxon>eudicotyledons</taxon>
        <taxon>Gunneridae</taxon>
        <taxon>Pentapetalae</taxon>
        <taxon>asterids</taxon>
        <taxon>lamiids</taxon>
        <taxon>Solanales</taxon>
        <taxon>Solanaceae</taxon>
        <taxon>Solanoideae</taxon>
        <taxon>Datureae</taxon>
        <taxon>Datura</taxon>
    </lineage>
</organism>
<comment type="caution">
    <text evidence="2">The sequence shown here is derived from an EMBL/GenBank/DDBJ whole genome shotgun (WGS) entry which is preliminary data.</text>
</comment>
<sequence length="133" mass="15324">MVRRDWFGKQQGLVVYGGLVMLWWLDERGEKWREVATVEAVRFINDGRSSSVLEREEGRKRKMVRKRRAFPFGGVRSGFIKEDEPTTDFIGGEEGGRSAAGWFLGSSNGGQRRDGRERGDGWRLDGKERKMIR</sequence>
<keyword evidence="3" id="KW-1185">Reference proteome</keyword>
<evidence type="ECO:0000313" key="2">
    <source>
        <dbReference type="EMBL" id="MCE3049819.1"/>
    </source>
</evidence>
<feature type="non-terminal residue" evidence="2">
    <location>
        <position position="133"/>
    </location>
</feature>
<proteinExistence type="predicted"/>
<gene>
    <name evidence="2" type="ORF">HAX54_045846</name>
</gene>
<reference evidence="2 3" key="1">
    <citation type="journal article" date="2021" name="BMC Genomics">
        <title>Datura genome reveals duplications of psychoactive alkaloid biosynthetic genes and high mutation rate following tissue culture.</title>
        <authorList>
            <person name="Rajewski A."/>
            <person name="Carter-House D."/>
            <person name="Stajich J."/>
            <person name="Litt A."/>
        </authorList>
    </citation>
    <scope>NUCLEOTIDE SEQUENCE [LARGE SCALE GENOMIC DNA]</scope>
    <source>
        <strain evidence="2">AR-01</strain>
    </source>
</reference>
<dbReference type="EMBL" id="JACEIK010007166">
    <property type="protein sequence ID" value="MCE3049819.1"/>
    <property type="molecule type" value="Genomic_DNA"/>
</dbReference>
<evidence type="ECO:0000313" key="3">
    <source>
        <dbReference type="Proteomes" id="UP000823775"/>
    </source>
</evidence>
<protein>
    <submittedName>
        <fullName evidence="2">Uncharacterized protein</fullName>
    </submittedName>
</protein>
<feature type="region of interest" description="Disordered" evidence="1">
    <location>
        <begin position="83"/>
        <end position="133"/>
    </location>
</feature>